<dbReference type="EMBL" id="FWFR01000001">
    <property type="protein sequence ID" value="SLN45390.1"/>
    <property type="molecule type" value="Genomic_DNA"/>
</dbReference>
<dbReference type="InParanoid" id="A0A1Y5SUE8"/>
<dbReference type="CDD" id="cd17895">
    <property type="entry name" value="AGPR_1_N"/>
    <property type="match status" value="1"/>
</dbReference>
<dbReference type="InterPro" id="IPR000534">
    <property type="entry name" value="Semialdehyde_DH_NAD-bd"/>
</dbReference>
<dbReference type="PANTHER" id="PTHR32338">
    <property type="entry name" value="N-ACETYL-GAMMA-GLUTAMYL-PHOSPHATE REDUCTASE, CHLOROPLASTIC-RELATED-RELATED"/>
    <property type="match status" value="1"/>
</dbReference>
<evidence type="ECO:0000256" key="1">
    <source>
        <dbReference type="ARBA" id="ARBA00004862"/>
    </source>
</evidence>
<comment type="pathway">
    <text evidence="1 7">Amino-acid biosynthesis; L-arginine biosynthesis; N(2)-acetyl-L-ornithine from L-glutamate: step 3/4.</text>
</comment>
<dbReference type="InterPro" id="IPR023013">
    <property type="entry name" value="AGPR_AS"/>
</dbReference>
<evidence type="ECO:0000313" key="11">
    <source>
        <dbReference type="Proteomes" id="UP000193200"/>
    </source>
</evidence>
<dbReference type="InterPro" id="IPR000706">
    <property type="entry name" value="AGPR_type-1"/>
</dbReference>
<keyword evidence="5 7" id="KW-0560">Oxidoreductase</keyword>
<accession>A0A1Y5SUE8</accession>
<keyword evidence="7" id="KW-0963">Cytoplasm</keyword>
<dbReference type="AlphaFoldDB" id="A0A1Y5SUE8"/>
<protein>
    <recommendedName>
        <fullName evidence="7">N-acetyl-gamma-glutamyl-phosphate reductase</fullName>
        <shortName evidence="7">AGPR</shortName>
        <ecNumber evidence="7">1.2.1.38</ecNumber>
    </recommendedName>
    <alternativeName>
        <fullName evidence="7">N-acetyl-glutamate semialdehyde dehydrogenase</fullName>
        <shortName evidence="7">NAGSA dehydrogenase</shortName>
    </alternativeName>
</protein>
<dbReference type="Pfam" id="PF22698">
    <property type="entry name" value="Semialdhyde_dhC_1"/>
    <property type="match status" value="1"/>
</dbReference>
<comment type="function">
    <text evidence="7">Catalyzes the NADPH-dependent reduction of N-acetyl-5-glutamyl phosphate to yield N-acetyl-L-glutamate 5-semialdehyde.</text>
</comment>
<dbReference type="EC" id="1.2.1.38" evidence="7"/>
<dbReference type="Proteomes" id="UP000193200">
    <property type="component" value="Unassembled WGS sequence"/>
</dbReference>
<keyword evidence="4 7" id="KW-0521">NADP</keyword>
<keyword evidence="2 7" id="KW-0055">Arginine biosynthesis</keyword>
<dbReference type="GO" id="GO:0006526">
    <property type="term" value="P:L-arginine biosynthetic process"/>
    <property type="evidence" value="ECO:0007669"/>
    <property type="project" value="UniProtKB-UniRule"/>
</dbReference>
<evidence type="ECO:0000256" key="3">
    <source>
        <dbReference type="ARBA" id="ARBA00022605"/>
    </source>
</evidence>
<gene>
    <name evidence="7 10" type="primary">argC</name>
    <name evidence="10" type="ORF">OCH7691_01949</name>
</gene>
<dbReference type="GO" id="GO:0051287">
    <property type="term" value="F:NAD binding"/>
    <property type="evidence" value="ECO:0007669"/>
    <property type="project" value="InterPro"/>
</dbReference>
<dbReference type="Pfam" id="PF01118">
    <property type="entry name" value="Semialdhyde_dh"/>
    <property type="match status" value="1"/>
</dbReference>
<dbReference type="SUPFAM" id="SSF51735">
    <property type="entry name" value="NAD(P)-binding Rossmann-fold domains"/>
    <property type="match status" value="1"/>
</dbReference>
<comment type="subcellular location">
    <subcellularLocation>
        <location evidence="7">Cytoplasm</location>
    </subcellularLocation>
</comment>
<evidence type="ECO:0000256" key="6">
    <source>
        <dbReference type="ARBA" id="ARBA00050557"/>
    </source>
</evidence>
<evidence type="ECO:0000256" key="4">
    <source>
        <dbReference type="ARBA" id="ARBA00022857"/>
    </source>
</evidence>
<dbReference type="InterPro" id="IPR058924">
    <property type="entry name" value="AGPR_dimerisation_dom"/>
</dbReference>
<comment type="similarity">
    <text evidence="7">Belongs to the NAGSA dehydrogenase family. Type 1 subfamily.</text>
</comment>
<evidence type="ECO:0000313" key="10">
    <source>
        <dbReference type="EMBL" id="SLN45390.1"/>
    </source>
</evidence>
<dbReference type="CDD" id="cd23934">
    <property type="entry name" value="AGPR_1_C"/>
    <property type="match status" value="1"/>
</dbReference>
<dbReference type="FunFam" id="3.30.360.10:FF:000014">
    <property type="entry name" value="N-acetyl-gamma-glutamyl-phosphate reductase"/>
    <property type="match status" value="1"/>
</dbReference>
<reference evidence="10 11" key="1">
    <citation type="submission" date="2017-03" db="EMBL/GenBank/DDBJ databases">
        <authorList>
            <person name="Afonso C.L."/>
            <person name="Miller P.J."/>
            <person name="Scott M.A."/>
            <person name="Spackman E."/>
            <person name="Goraichik I."/>
            <person name="Dimitrov K.M."/>
            <person name="Suarez D.L."/>
            <person name="Swayne D.E."/>
        </authorList>
    </citation>
    <scope>NUCLEOTIDE SEQUENCE [LARGE SCALE GENOMIC DNA]</scope>
    <source>
        <strain evidence="10 11">CECT 7691</strain>
    </source>
</reference>
<evidence type="ECO:0000256" key="5">
    <source>
        <dbReference type="ARBA" id="ARBA00023002"/>
    </source>
</evidence>
<evidence type="ECO:0000259" key="9">
    <source>
        <dbReference type="SMART" id="SM00859"/>
    </source>
</evidence>
<dbReference type="GO" id="GO:0003942">
    <property type="term" value="F:N-acetyl-gamma-glutamyl-phosphate reductase activity"/>
    <property type="evidence" value="ECO:0007669"/>
    <property type="project" value="UniProtKB-UniRule"/>
</dbReference>
<dbReference type="Gene3D" id="3.30.360.10">
    <property type="entry name" value="Dihydrodipicolinate Reductase, domain 2"/>
    <property type="match status" value="1"/>
</dbReference>
<organism evidence="10 11">
    <name type="scientific">Oceanibacterium hippocampi</name>
    <dbReference type="NCBI Taxonomy" id="745714"/>
    <lineage>
        <taxon>Bacteria</taxon>
        <taxon>Pseudomonadati</taxon>
        <taxon>Pseudomonadota</taxon>
        <taxon>Alphaproteobacteria</taxon>
        <taxon>Sneathiellales</taxon>
        <taxon>Sneathiellaceae</taxon>
        <taxon>Oceanibacterium</taxon>
    </lineage>
</organism>
<dbReference type="PROSITE" id="PS01224">
    <property type="entry name" value="ARGC"/>
    <property type="match status" value="1"/>
</dbReference>
<keyword evidence="11" id="KW-1185">Reference proteome</keyword>
<sequence length="350" mass="37201">MSIGGNRLNVGVLGASGYTGAELLRLLVTHDGVNIAALTADRRAGQPIEAVFPHLGGLGLPTLVANDEVDWSAMDVAFCCLPHGTTQEIIAALPEHLKIVDLSADFRLRDIATYAEWYGHEHRAPALQSDAVYGLTEAYRDEIARARLVAAPGCYPTGALLPLIPLLEAGQIVIDEITIDAKSGTTGAGRAAKEGMLFSEVGEGFSAYGIAGHRHMPEMEQELSVAAGQPVTIGFTPHLVPMSRGILSTIYVRLRDGASADDLRATLDARYADEPFVRVLPAGFAPATQHVRGSNHCLIGVHADRRPGRAVLVSAIDNLTKGSSGQAVQDMNIMYGLDERRGLGQAPLFP</sequence>
<dbReference type="SUPFAM" id="SSF55347">
    <property type="entry name" value="Glyceraldehyde-3-phosphate dehydrogenase-like, C-terminal domain"/>
    <property type="match status" value="1"/>
</dbReference>
<keyword evidence="3 7" id="KW-0028">Amino-acid biosynthesis</keyword>
<comment type="catalytic activity">
    <reaction evidence="6 7">
        <text>N-acetyl-L-glutamate 5-semialdehyde + phosphate + NADP(+) = N-acetyl-L-glutamyl 5-phosphate + NADPH + H(+)</text>
        <dbReference type="Rhea" id="RHEA:21588"/>
        <dbReference type="ChEBI" id="CHEBI:15378"/>
        <dbReference type="ChEBI" id="CHEBI:29123"/>
        <dbReference type="ChEBI" id="CHEBI:43474"/>
        <dbReference type="ChEBI" id="CHEBI:57783"/>
        <dbReference type="ChEBI" id="CHEBI:57936"/>
        <dbReference type="ChEBI" id="CHEBI:58349"/>
        <dbReference type="EC" id="1.2.1.38"/>
    </reaction>
</comment>
<evidence type="ECO:0000256" key="8">
    <source>
        <dbReference type="PROSITE-ProRule" id="PRU10010"/>
    </source>
</evidence>
<dbReference type="GO" id="GO:0005737">
    <property type="term" value="C:cytoplasm"/>
    <property type="evidence" value="ECO:0007669"/>
    <property type="project" value="UniProtKB-SubCell"/>
</dbReference>
<dbReference type="InterPro" id="IPR050085">
    <property type="entry name" value="AGPR"/>
</dbReference>
<dbReference type="GO" id="GO:0070401">
    <property type="term" value="F:NADP+ binding"/>
    <property type="evidence" value="ECO:0007669"/>
    <property type="project" value="InterPro"/>
</dbReference>
<feature type="active site" evidence="7 8">
    <location>
        <position position="154"/>
    </location>
</feature>
<evidence type="ECO:0000256" key="2">
    <source>
        <dbReference type="ARBA" id="ARBA00022571"/>
    </source>
</evidence>
<dbReference type="FunCoup" id="A0A1Y5SUE8">
    <property type="interactions" value="319"/>
</dbReference>
<proteinExistence type="inferred from homology"/>
<dbReference type="OrthoDB" id="9801289at2"/>
<dbReference type="PANTHER" id="PTHR32338:SF10">
    <property type="entry name" value="N-ACETYL-GAMMA-GLUTAMYL-PHOSPHATE REDUCTASE, CHLOROPLASTIC-RELATED"/>
    <property type="match status" value="1"/>
</dbReference>
<dbReference type="InterPro" id="IPR036291">
    <property type="entry name" value="NAD(P)-bd_dom_sf"/>
</dbReference>
<name>A0A1Y5SUE8_9PROT</name>
<dbReference type="RefSeq" id="WP_085883165.1">
    <property type="nucleotide sequence ID" value="NZ_FWFR01000001.1"/>
</dbReference>
<dbReference type="NCBIfam" id="TIGR01850">
    <property type="entry name" value="argC"/>
    <property type="match status" value="1"/>
</dbReference>
<dbReference type="Gene3D" id="3.40.50.720">
    <property type="entry name" value="NAD(P)-binding Rossmann-like Domain"/>
    <property type="match status" value="1"/>
</dbReference>
<dbReference type="HAMAP" id="MF_00150">
    <property type="entry name" value="ArgC_type1"/>
    <property type="match status" value="1"/>
</dbReference>
<dbReference type="UniPathway" id="UPA00068">
    <property type="reaction ID" value="UER00108"/>
</dbReference>
<feature type="domain" description="Semialdehyde dehydrogenase NAD-binding" evidence="9">
    <location>
        <begin position="9"/>
        <end position="146"/>
    </location>
</feature>
<dbReference type="SMART" id="SM00859">
    <property type="entry name" value="Semialdhyde_dh"/>
    <property type="match status" value="1"/>
</dbReference>
<evidence type="ECO:0000256" key="7">
    <source>
        <dbReference type="HAMAP-Rule" id="MF_00150"/>
    </source>
</evidence>